<dbReference type="InterPro" id="IPR008928">
    <property type="entry name" value="6-hairpin_glycosidase_sf"/>
</dbReference>
<protein>
    <submittedName>
        <fullName evidence="1">Pectate lyase</fullName>
    </submittedName>
</protein>
<reference evidence="1 2" key="1">
    <citation type="submission" date="2017-08" db="EMBL/GenBank/DDBJ databases">
        <title>Substantial Increase in Enzyme Production by Combined Drug-Resistance Mutations in Paenibacillus agaridevorans.</title>
        <authorList>
            <person name="Tanaka Y."/>
            <person name="Funane K."/>
            <person name="Hosaka T."/>
            <person name="Shiwa Y."/>
            <person name="Fujita N."/>
            <person name="Miyazaki T."/>
            <person name="Yoshikawa H."/>
            <person name="Murakami K."/>
            <person name="Kasahara K."/>
            <person name="Inaoka T."/>
            <person name="Hiraga Y."/>
            <person name="Ochi K."/>
        </authorList>
    </citation>
    <scope>NUCLEOTIDE SEQUENCE [LARGE SCALE GENOMIC DNA]</scope>
    <source>
        <strain evidence="1 2">T-3040</strain>
    </source>
</reference>
<dbReference type="Proteomes" id="UP000245202">
    <property type="component" value="Unassembled WGS sequence"/>
</dbReference>
<accession>A0A2R5EPP7</accession>
<organism evidence="1 2">
    <name type="scientific">Paenibacillus agaridevorans</name>
    <dbReference type="NCBI Taxonomy" id="171404"/>
    <lineage>
        <taxon>Bacteria</taxon>
        <taxon>Bacillati</taxon>
        <taxon>Bacillota</taxon>
        <taxon>Bacilli</taxon>
        <taxon>Bacillales</taxon>
        <taxon>Paenibacillaceae</taxon>
        <taxon>Paenibacillus</taxon>
    </lineage>
</organism>
<dbReference type="GO" id="GO:0045490">
    <property type="term" value="P:pectin catabolic process"/>
    <property type="evidence" value="ECO:0007669"/>
    <property type="project" value="InterPro"/>
</dbReference>
<gene>
    <name evidence="1" type="ORF">PAT3040_01511</name>
</gene>
<sequence length="502" mass="56408">MKTDSEAAAGLIGIIEKHVSLLLKHAADPTGETPLFVNALDSLTLMPVKYDPDHVNREALLASPASQQRWLKLLSGLTRLTGDPAYEERALALNRFLLNSQTDNSGLLLWGGHTAYNIEKQSIEYAGDKSKVHELKFHYPDYELMWEADPKGTKRYIEAMWNAHILDWSRLDFNRHGPYDTPTGRLWEQEYKGGDVFFWGRGLTFINAGSDLYYAAAMLAKLSGEKAPLVWSKRLARRYVETRQPGIGISGYQFSQSATSWCNGPAVRGDRAQYQLAPLIPEGHTVYEGTLFKPRPVVQRCMLAIGEQAGEAAECFIRWACEEMAAWGKIAYRRSDNSFVPMLTDGYPIEGLSLDRDGYFGPKGRAFRAIPANSDFFWMYAAGYRHSRDPFLWEMAQSIAAGMGAGDIGLPSVGGIRIWKQREDNADYRLLYGLLELYKATNDSRFLSFARQAGEQMLTKVAETRAFASEERILTDDPLPLALLHLAEALRDMPGNVPLTWK</sequence>
<keyword evidence="2" id="KW-1185">Reference proteome</keyword>
<comment type="caution">
    <text evidence="1">The sequence shown here is derived from an EMBL/GenBank/DDBJ whole genome shotgun (WGS) entry which is preliminary data.</text>
</comment>
<proteinExistence type="predicted"/>
<dbReference type="Gene3D" id="1.50.10.20">
    <property type="match status" value="2"/>
</dbReference>
<dbReference type="GO" id="GO:0016837">
    <property type="term" value="F:carbon-oxygen lyase activity, acting on polysaccharides"/>
    <property type="evidence" value="ECO:0007669"/>
    <property type="project" value="InterPro"/>
</dbReference>
<evidence type="ECO:0000313" key="2">
    <source>
        <dbReference type="Proteomes" id="UP000245202"/>
    </source>
</evidence>
<dbReference type="Pfam" id="PF06917">
    <property type="entry name" value="Pectate_lyase_2"/>
    <property type="match status" value="1"/>
</dbReference>
<dbReference type="EMBL" id="BDQX01000069">
    <property type="protein sequence ID" value="GBG06968.1"/>
    <property type="molecule type" value="Genomic_DNA"/>
</dbReference>
<name>A0A2R5EPP7_9BACL</name>
<dbReference type="RefSeq" id="WP_181376488.1">
    <property type="nucleotide sequence ID" value="NZ_BDQX01000069.1"/>
</dbReference>
<keyword evidence="1" id="KW-0456">Lyase</keyword>
<dbReference type="InterPro" id="IPR010702">
    <property type="entry name" value="Pectate_lyase_2"/>
</dbReference>
<dbReference type="GO" id="GO:0042597">
    <property type="term" value="C:periplasmic space"/>
    <property type="evidence" value="ECO:0007669"/>
    <property type="project" value="InterPro"/>
</dbReference>
<dbReference type="AlphaFoldDB" id="A0A2R5EPP7"/>
<dbReference type="SUPFAM" id="SSF48208">
    <property type="entry name" value="Six-hairpin glycosidases"/>
    <property type="match status" value="2"/>
</dbReference>
<evidence type="ECO:0000313" key="1">
    <source>
        <dbReference type="EMBL" id="GBG06968.1"/>
    </source>
</evidence>